<feature type="compositionally biased region" description="Polar residues" evidence="3">
    <location>
        <begin position="32"/>
        <end position="47"/>
    </location>
</feature>
<dbReference type="Gene3D" id="3.30.40.10">
    <property type="entry name" value="Zinc/RING finger domain, C3HC4 (zinc finger)"/>
    <property type="match status" value="1"/>
</dbReference>
<dbReference type="EMBL" id="JABFUD020000004">
    <property type="protein sequence ID" value="KAI5080500.1"/>
    <property type="molecule type" value="Genomic_DNA"/>
</dbReference>
<accession>A0A9D4V838</accession>
<evidence type="ECO:0000256" key="2">
    <source>
        <dbReference type="SAM" id="Coils"/>
    </source>
</evidence>
<dbReference type="PANTHER" id="PTHR14879">
    <property type="entry name" value="CASPASE REGULATOR, RING FINGER DOMAIN-CONTAINING"/>
    <property type="match status" value="1"/>
</dbReference>
<protein>
    <recommendedName>
        <fullName evidence="4">RING-type domain-containing protein</fullName>
    </recommendedName>
</protein>
<dbReference type="PROSITE" id="PS50089">
    <property type="entry name" value="ZF_RING_2"/>
    <property type="match status" value="1"/>
</dbReference>
<feature type="domain" description="RING-type" evidence="4">
    <location>
        <begin position="167"/>
        <end position="207"/>
    </location>
</feature>
<dbReference type="EMBL" id="JABFUD020000004">
    <property type="protein sequence ID" value="KAI5081257.1"/>
    <property type="molecule type" value="Genomic_DNA"/>
</dbReference>
<dbReference type="SMART" id="SM00184">
    <property type="entry name" value="RING"/>
    <property type="match status" value="1"/>
</dbReference>
<dbReference type="Proteomes" id="UP000886520">
    <property type="component" value="Chromosome 4"/>
</dbReference>
<dbReference type="InterPro" id="IPR013083">
    <property type="entry name" value="Znf_RING/FYVE/PHD"/>
</dbReference>
<dbReference type="OrthoDB" id="1937093at2759"/>
<evidence type="ECO:0000256" key="3">
    <source>
        <dbReference type="SAM" id="MobiDB-lite"/>
    </source>
</evidence>
<dbReference type="Pfam" id="PF13920">
    <property type="entry name" value="zf-C3HC4_3"/>
    <property type="match status" value="1"/>
</dbReference>
<evidence type="ECO:0000256" key="1">
    <source>
        <dbReference type="PROSITE-ProRule" id="PRU00175"/>
    </source>
</evidence>
<dbReference type="AlphaFoldDB" id="A0A9D4V838"/>
<dbReference type="SUPFAM" id="SSF57850">
    <property type="entry name" value="RING/U-box"/>
    <property type="match status" value="1"/>
</dbReference>
<reference evidence="6" key="1">
    <citation type="submission" date="2021-01" db="EMBL/GenBank/DDBJ databases">
        <title>Adiantum capillus-veneris genome.</title>
        <authorList>
            <person name="Fang Y."/>
            <person name="Liao Q."/>
        </authorList>
    </citation>
    <scope>NUCLEOTIDE SEQUENCE</scope>
    <source>
        <strain evidence="6">H3</strain>
        <tissue evidence="6">Leaf</tissue>
    </source>
</reference>
<sequence length="218" mass="24275">MASGTPQRLERDAYRQWHSSALDKGARKRTHTPSATPNVDALNTVSKKSCPPPADTSHPPASALHLQAIDHFATLSESVVALIEHHDPLVSSPANIKLLQTCAKPLMDRLDNAYLNAVVQELQSRIDALEVERATLVRQMEEVKQQSSDEVQKLRKELEEEKQKSICCICMDKARDTVLIPCMHSQFCLSCIIKHQKANGSACPTCRAKLEGFSWLRP</sequence>
<evidence type="ECO:0000313" key="5">
    <source>
        <dbReference type="EMBL" id="KAI5080500.1"/>
    </source>
</evidence>
<evidence type="ECO:0000313" key="7">
    <source>
        <dbReference type="Proteomes" id="UP000886520"/>
    </source>
</evidence>
<keyword evidence="1" id="KW-0862">Zinc</keyword>
<gene>
    <name evidence="5" type="ORF">GOP47_0003683</name>
    <name evidence="6" type="ORF">GOP47_0004440</name>
</gene>
<dbReference type="CDD" id="cd16449">
    <property type="entry name" value="RING-HC"/>
    <property type="match status" value="1"/>
</dbReference>
<evidence type="ECO:0000313" key="6">
    <source>
        <dbReference type="EMBL" id="KAI5081257.1"/>
    </source>
</evidence>
<dbReference type="InterPro" id="IPR001841">
    <property type="entry name" value="Znf_RING"/>
</dbReference>
<keyword evidence="7" id="KW-1185">Reference proteome</keyword>
<organism evidence="6 7">
    <name type="scientific">Adiantum capillus-veneris</name>
    <name type="common">Maidenhair fern</name>
    <dbReference type="NCBI Taxonomy" id="13818"/>
    <lineage>
        <taxon>Eukaryota</taxon>
        <taxon>Viridiplantae</taxon>
        <taxon>Streptophyta</taxon>
        <taxon>Embryophyta</taxon>
        <taxon>Tracheophyta</taxon>
        <taxon>Polypodiopsida</taxon>
        <taxon>Polypodiidae</taxon>
        <taxon>Polypodiales</taxon>
        <taxon>Pteridineae</taxon>
        <taxon>Pteridaceae</taxon>
        <taxon>Vittarioideae</taxon>
        <taxon>Adiantum</taxon>
    </lineage>
</organism>
<proteinExistence type="predicted"/>
<evidence type="ECO:0000259" key="4">
    <source>
        <dbReference type="PROSITE" id="PS50089"/>
    </source>
</evidence>
<comment type="caution">
    <text evidence="6">The sequence shown here is derived from an EMBL/GenBank/DDBJ whole genome shotgun (WGS) entry which is preliminary data.</text>
</comment>
<dbReference type="GO" id="GO:0008270">
    <property type="term" value="F:zinc ion binding"/>
    <property type="evidence" value="ECO:0007669"/>
    <property type="project" value="UniProtKB-KW"/>
</dbReference>
<dbReference type="PANTHER" id="PTHR14879:SF5">
    <property type="entry name" value="RING-TYPE DOMAIN-CONTAINING PROTEIN"/>
    <property type="match status" value="1"/>
</dbReference>
<feature type="coiled-coil region" evidence="2">
    <location>
        <begin position="112"/>
        <end position="164"/>
    </location>
</feature>
<name>A0A9D4V838_ADICA</name>
<feature type="region of interest" description="Disordered" evidence="3">
    <location>
        <begin position="1"/>
        <end position="61"/>
    </location>
</feature>
<keyword evidence="2" id="KW-0175">Coiled coil</keyword>
<dbReference type="InterPro" id="IPR051728">
    <property type="entry name" value="RING-FYVE_E3_ubiquitin-ligase"/>
</dbReference>
<keyword evidence="1" id="KW-0479">Metal-binding</keyword>
<keyword evidence="1" id="KW-0863">Zinc-finger</keyword>